<dbReference type="OrthoDB" id="5318634at2"/>
<organism evidence="10 11">
    <name type="scientific">Curtobacterium luteum</name>
    <dbReference type="NCBI Taxonomy" id="33881"/>
    <lineage>
        <taxon>Bacteria</taxon>
        <taxon>Bacillati</taxon>
        <taxon>Actinomycetota</taxon>
        <taxon>Actinomycetes</taxon>
        <taxon>Micrococcales</taxon>
        <taxon>Microbacteriaceae</taxon>
        <taxon>Curtobacterium</taxon>
    </lineage>
</organism>
<evidence type="ECO:0000256" key="5">
    <source>
        <dbReference type="ARBA" id="ARBA00022692"/>
    </source>
</evidence>
<reference evidence="10 11" key="1">
    <citation type="journal article" date="2016" name="Front. Microbiol.">
        <title>Genomic Resource of Rice Seed Associated Bacteria.</title>
        <authorList>
            <person name="Midha S."/>
            <person name="Bansal K."/>
            <person name="Sharma S."/>
            <person name="Kumar N."/>
            <person name="Patil P.P."/>
            <person name="Chaudhry V."/>
            <person name="Patil P.B."/>
        </authorList>
    </citation>
    <scope>NUCLEOTIDE SEQUENCE [LARGE SCALE GENOMIC DNA]</scope>
    <source>
        <strain evidence="10 11">NS184</strain>
    </source>
</reference>
<keyword evidence="6 9" id="KW-1133">Transmembrane helix</keyword>
<feature type="transmembrane region" description="Helical" evidence="9">
    <location>
        <begin position="187"/>
        <end position="220"/>
    </location>
</feature>
<dbReference type="InterPro" id="IPR050297">
    <property type="entry name" value="LipidA_mod_glycosyltrf_83"/>
</dbReference>
<feature type="transmembrane region" description="Helical" evidence="9">
    <location>
        <begin position="108"/>
        <end position="125"/>
    </location>
</feature>
<dbReference type="GO" id="GO:0016763">
    <property type="term" value="F:pentosyltransferase activity"/>
    <property type="evidence" value="ECO:0007669"/>
    <property type="project" value="TreeGrafter"/>
</dbReference>
<protein>
    <recommendedName>
        <fullName evidence="12">Glycosyltransferase RgtA/B/C/D-like domain-containing protein</fullName>
    </recommendedName>
</protein>
<dbReference type="Proteomes" id="UP000078252">
    <property type="component" value="Unassembled WGS sequence"/>
</dbReference>
<comment type="subcellular location">
    <subcellularLocation>
        <location evidence="1">Cell membrane</location>
        <topology evidence="1">Multi-pass membrane protein</topology>
    </subcellularLocation>
</comment>
<keyword evidence="4" id="KW-0808">Transferase</keyword>
<evidence type="ECO:0008006" key="12">
    <source>
        <dbReference type="Google" id="ProtNLM"/>
    </source>
</evidence>
<accession>A0A175RGM4</accession>
<proteinExistence type="predicted"/>
<dbReference type="PATRIC" id="fig|33881.3.peg.122"/>
<dbReference type="PANTHER" id="PTHR33908">
    <property type="entry name" value="MANNOSYLTRANSFERASE YKCB-RELATED"/>
    <property type="match status" value="1"/>
</dbReference>
<dbReference type="RefSeq" id="WP_058727013.1">
    <property type="nucleotide sequence ID" value="NZ_LDQC01000108.1"/>
</dbReference>
<dbReference type="EMBL" id="LDQC01000108">
    <property type="protein sequence ID" value="KTR02501.1"/>
    <property type="molecule type" value="Genomic_DNA"/>
</dbReference>
<evidence type="ECO:0000256" key="4">
    <source>
        <dbReference type="ARBA" id="ARBA00022679"/>
    </source>
</evidence>
<gene>
    <name evidence="10" type="ORF">NS184_15655</name>
</gene>
<feature type="transmembrane region" description="Helical" evidence="9">
    <location>
        <begin position="32"/>
        <end position="53"/>
    </location>
</feature>
<evidence type="ECO:0000256" key="8">
    <source>
        <dbReference type="SAM" id="MobiDB-lite"/>
    </source>
</evidence>
<feature type="transmembrane region" description="Helical" evidence="9">
    <location>
        <begin position="294"/>
        <end position="312"/>
    </location>
</feature>
<dbReference type="GO" id="GO:0005886">
    <property type="term" value="C:plasma membrane"/>
    <property type="evidence" value="ECO:0007669"/>
    <property type="project" value="UniProtKB-SubCell"/>
</dbReference>
<evidence type="ECO:0000313" key="11">
    <source>
        <dbReference type="Proteomes" id="UP000078252"/>
    </source>
</evidence>
<comment type="caution">
    <text evidence="10">The sequence shown here is derived from an EMBL/GenBank/DDBJ whole genome shotgun (WGS) entry which is preliminary data.</text>
</comment>
<evidence type="ECO:0000313" key="10">
    <source>
        <dbReference type="EMBL" id="KTR02501.1"/>
    </source>
</evidence>
<dbReference type="PANTHER" id="PTHR33908:SF3">
    <property type="entry name" value="UNDECAPRENYL PHOSPHATE-ALPHA-4-AMINO-4-DEOXY-L-ARABINOSE ARABINOSYL TRANSFERASE"/>
    <property type="match status" value="1"/>
</dbReference>
<sequence length="534" mass="57955">MPAADQELDAPTAKDPSSAAAPGRAVRRAVPLWLVPVLVGVLAALVSAIGSWVPSAWADEAATMSAARRSLPELWRMVHHIDAVHGLYYAALHLWFTVVPYSPFTLRLPSALAVGVAAAFTVVLGDRLAGRWTGIVAGLVFAVLPRVTWAGTEGRSYAATAVVSVVLTLVLVVAVRRTVQRRGRPWVWWVLYGVLVLLSGLLFVYGVLVVAAHAVTLLLWVLRRRGPGGRGSHLRAALWWLVPTTTAALLLLPFVRLASGETGAQLFSLPELHWGPLLRTLVFTVQFFMSGTVLAWVGWALVVVGAVGTVVVPRLRARVPAVEVTLPVIVLPPVVVIAATMLTHPLYNARYFTFATPFVALAIALGLTLVPWRVVSALGLAVIVVLAQPQWHIQRLPAAKDSSTWAQAAADLTRLRAAEPRGTRDAVYYGPLPLHVNRTTEFVAAAYPEAFAGMRDLTLERSAVDIGQLWAQRRSATDPLPDLSGVDRVWFVGQPTDDAPKRMQQQLVADGWRVVTDRRDGGFLLRSFERSRTG</sequence>
<keyword evidence="3" id="KW-0328">Glycosyltransferase</keyword>
<dbReference type="GO" id="GO:0010041">
    <property type="term" value="P:response to iron(III) ion"/>
    <property type="evidence" value="ECO:0007669"/>
    <property type="project" value="TreeGrafter"/>
</dbReference>
<dbReference type="STRING" id="33881.NS184_15655"/>
<feature type="transmembrane region" description="Helical" evidence="9">
    <location>
        <begin position="240"/>
        <end position="259"/>
    </location>
</feature>
<name>A0A175RGM4_9MICO</name>
<evidence type="ECO:0000256" key="7">
    <source>
        <dbReference type="ARBA" id="ARBA00023136"/>
    </source>
</evidence>
<keyword evidence="2" id="KW-1003">Cell membrane</keyword>
<evidence type="ECO:0000256" key="9">
    <source>
        <dbReference type="SAM" id="Phobius"/>
    </source>
</evidence>
<keyword evidence="7 9" id="KW-0472">Membrane</keyword>
<keyword evidence="5 9" id="KW-0812">Transmembrane</keyword>
<feature type="transmembrane region" description="Helical" evidence="9">
    <location>
        <begin position="324"/>
        <end position="347"/>
    </location>
</feature>
<evidence type="ECO:0000256" key="3">
    <source>
        <dbReference type="ARBA" id="ARBA00022676"/>
    </source>
</evidence>
<feature type="region of interest" description="Disordered" evidence="8">
    <location>
        <begin position="1"/>
        <end position="20"/>
    </location>
</feature>
<feature type="transmembrane region" description="Helical" evidence="9">
    <location>
        <begin position="157"/>
        <end position="175"/>
    </location>
</feature>
<dbReference type="AlphaFoldDB" id="A0A175RGM4"/>
<evidence type="ECO:0000256" key="6">
    <source>
        <dbReference type="ARBA" id="ARBA00022989"/>
    </source>
</evidence>
<evidence type="ECO:0000256" key="1">
    <source>
        <dbReference type="ARBA" id="ARBA00004651"/>
    </source>
</evidence>
<dbReference type="GO" id="GO:0009103">
    <property type="term" value="P:lipopolysaccharide biosynthetic process"/>
    <property type="evidence" value="ECO:0007669"/>
    <property type="project" value="UniProtKB-ARBA"/>
</dbReference>
<feature type="transmembrane region" description="Helical" evidence="9">
    <location>
        <begin position="359"/>
        <end position="387"/>
    </location>
</feature>
<feature type="transmembrane region" description="Helical" evidence="9">
    <location>
        <begin position="132"/>
        <end position="151"/>
    </location>
</feature>
<evidence type="ECO:0000256" key="2">
    <source>
        <dbReference type="ARBA" id="ARBA00022475"/>
    </source>
</evidence>